<proteinExistence type="predicted"/>
<name>A0A937X1Q9_9BACT</name>
<dbReference type="AlphaFoldDB" id="A0A937X1Q9"/>
<protein>
    <submittedName>
        <fullName evidence="2">Uncharacterized protein</fullName>
    </submittedName>
</protein>
<feature type="region of interest" description="Disordered" evidence="1">
    <location>
        <begin position="1"/>
        <end position="32"/>
    </location>
</feature>
<reference evidence="2 3" key="1">
    <citation type="submission" date="2019-03" db="EMBL/GenBank/DDBJ databases">
        <title>Lake Tanganyika Metagenome-Assembled Genomes (MAGs).</title>
        <authorList>
            <person name="Tran P."/>
        </authorList>
    </citation>
    <scope>NUCLEOTIDE SEQUENCE [LARGE SCALE GENOMIC DNA]</scope>
    <source>
        <strain evidence="2">K_DeepCast_65m_m2_236</strain>
    </source>
</reference>
<dbReference type="Proteomes" id="UP000703893">
    <property type="component" value="Unassembled WGS sequence"/>
</dbReference>
<organism evidence="2 3">
    <name type="scientific">Candidatus Tanganyikabacteria bacterium</name>
    <dbReference type="NCBI Taxonomy" id="2961651"/>
    <lineage>
        <taxon>Bacteria</taxon>
        <taxon>Bacillati</taxon>
        <taxon>Candidatus Sericytochromatia</taxon>
        <taxon>Candidatus Tanganyikabacteria</taxon>
    </lineage>
</organism>
<evidence type="ECO:0000313" key="2">
    <source>
        <dbReference type="EMBL" id="MBM3273673.1"/>
    </source>
</evidence>
<gene>
    <name evidence="2" type="ORF">FJZ00_00865</name>
</gene>
<evidence type="ECO:0000256" key="1">
    <source>
        <dbReference type="SAM" id="MobiDB-lite"/>
    </source>
</evidence>
<accession>A0A937X1Q9</accession>
<dbReference type="EMBL" id="VGJX01000024">
    <property type="protein sequence ID" value="MBM3273673.1"/>
    <property type="molecule type" value="Genomic_DNA"/>
</dbReference>
<evidence type="ECO:0000313" key="3">
    <source>
        <dbReference type="Proteomes" id="UP000703893"/>
    </source>
</evidence>
<comment type="caution">
    <text evidence="2">The sequence shown here is derived from an EMBL/GenBank/DDBJ whole genome shotgun (WGS) entry which is preliminary data.</text>
</comment>
<sequence>MPSESKRLTSKSATVAKSETAKKTTRKKPAKVNVVVGPLAAAEADTATDTDTATATDTATVTDTATATATDTATATPTATVLDTVRESRSVQTVIGNRFDVVLAGNGELTVRYEDRARYLGSAIQAVVVTPAGVSLVDLVRNGATAVGKTRINPGTAHIALAFTGDGRWDSNSSRNYLVVLEK</sequence>